<gene>
    <name evidence="1" type="ORF">T11_402</name>
</gene>
<dbReference type="AlphaFoldDB" id="A0A0V1HIL5"/>
<dbReference type="EMBL" id="JYDP01000061">
    <property type="protein sequence ID" value="KRZ10345.1"/>
    <property type="molecule type" value="Genomic_DNA"/>
</dbReference>
<proteinExistence type="predicted"/>
<reference evidence="1 2" key="1">
    <citation type="submission" date="2015-01" db="EMBL/GenBank/DDBJ databases">
        <title>Evolution of Trichinella species and genotypes.</title>
        <authorList>
            <person name="Korhonen P.K."/>
            <person name="Edoardo P."/>
            <person name="Giuseppe L.R."/>
            <person name="Gasser R.B."/>
        </authorList>
    </citation>
    <scope>NUCLEOTIDE SEQUENCE [LARGE SCALE GENOMIC DNA]</scope>
    <source>
        <strain evidence="1">ISS1029</strain>
    </source>
</reference>
<keyword evidence="2" id="KW-1185">Reference proteome</keyword>
<sequence length="88" mass="10061">MSVNFKSAGDSLPKRKGTEIAEYVVQIRSLEVHTGLRKMKLDLPNAKQQRALSVQLLPQDVSIPVGNLMWRFVRIRLTDMKSVIHVYL</sequence>
<dbReference type="Proteomes" id="UP000055024">
    <property type="component" value="Unassembled WGS sequence"/>
</dbReference>
<evidence type="ECO:0000313" key="1">
    <source>
        <dbReference type="EMBL" id="KRZ10345.1"/>
    </source>
</evidence>
<evidence type="ECO:0000313" key="2">
    <source>
        <dbReference type="Proteomes" id="UP000055024"/>
    </source>
</evidence>
<protein>
    <submittedName>
        <fullName evidence="1">Uncharacterized protein</fullName>
    </submittedName>
</protein>
<comment type="caution">
    <text evidence="1">The sequence shown here is derived from an EMBL/GenBank/DDBJ whole genome shotgun (WGS) entry which is preliminary data.</text>
</comment>
<name>A0A0V1HIL5_9BILA</name>
<dbReference type="OrthoDB" id="5938635at2759"/>
<accession>A0A0V1HIL5</accession>
<organism evidence="1 2">
    <name type="scientific">Trichinella zimbabwensis</name>
    <dbReference type="NCBI Taxonomy" id="268475"/>
    <lineage>
        <taxon>Eukaryota</taxon>
        <taxon>Metazoa</taxon>
        <taxon>Ecdysozoa</taxon>
        <taxon>Nematoda</taxon>
        <taxon>Enoplea</taxon>
        <taxon>Dorylaimia</taxon>
        <taxon>Trichinellida</taxon>
        <taxon>Trichinellidae</taxon>
        <taxon>Trichinella</taxon>
    </lineage>
</organism>